<dbReference type="Proteomes" id="UP001055811">
    <property type="component" value="Linkage Group LG07"/>
</dbReference>
<proteinExistence type="predicted"/>
<keyword evidence="2" id="KW-1185">Reference proteome</keyword>
<evidence type="ECO:0000313" key="2">
    <source>
        <dbReference type="Proteomes" id="UP001055811"/>
    </source>
</evidence>
<reference evidence="2" key="1">
    <citation type="journal article" date="2022" name="Mol. Ecol. Resour.">
        <title>The genomes of chicory, endive, great burdock and yacon provide insights into Asteraceae palaeo-polyploidization history and plant inulin production.</title>
        <authorList>
            <person name="Fan W."/>
            <person name="Wang S."/>
            <person name="Wang H."/>
            <person name="Wang A."/>
            <person name="Jiang F."/>
            <person name="Liu H."/>
            <person name="Zhao H."/>
            <person name="Xu D."/>
            <person name="Zhang Y."/>
        </authorList>
    </citation>
    <scope>NUCLEOTIDE SEQUENCE [LARGE SCALE GENOMIC DNA]</scope>
    <source>
        <strain evidence="2">cv. Punajuju</strain>
    </source>
</reference>
<evidence type="ECO:0000313" key="1">
    <source>
        <dbReference type="EMBL" id="KAI3708536.1"/>
    </source>
</evidence>
<protein>
    <submittedName>
        <fullName evidence="1">Uncharacterized protein</fullName>
    </submittedName>
</protein>
<name>A0ACB9AG99_CICIN</name>
<dbReference type="EMBL" id="CM042015">
    <property type="protein sequence ID" value="KAI3708536.1"/>
    <property type="molecule type" value="Genomic_DNA"/>
</dbReference>
<comment type="caution">
    <text evidence="1">The sequence shown here is derived from an EMBL/GenBank/DDBJ whole genome shotgun (WGS) entry which is preliminary data.</text>
</comment>
<sequence length="198" mass="23080">MKIKSQSAKSSPTNAVNKSQLVTTSDIFYTMCIHTNQEKIKTKPLCRDVKKSKTQRIQLLQQSRRDGSTGRDAKHQTRQYQLLDRETTKNDTFSDASSRRDQKRRDEKETRRKARHTSEDALTRQKAHRSSEEHLRDTTATWSRREPFISATINKKLTSCQSCTILHTQQYSYTLKETHDQTPQDSQISESFNKNQTI</sequence>
<reference evidence="1 2" key="2">
    <citation type="journal article" date="2022" name="Mol. Ecol. Resour.">
        <title>The genomes of chicory, endive, great burdock and yacon provide insights into Asteraceae paleo-polyploidization history and plant inulin production.</title>
        <authorList>
            <person name="Fan W."/>
            <person name="Wang S."/>
            <person name="Wang H."/>
            <person name="Wang A."/>
            <person name="Jiang F."/>
            <person name="Liu H."/>
            <person name="Zhao H."/>
            <person name="Xu D."/>
            <person name="Zhang Y."/>
        </authorList>
    </citation>
    <scope>NUCLEOTIDE SEQUENCE [LARGE SCALE GENOMIC DNA]</scope>
    <source>
        <strain evidence="2">cv. Punajuju</strain>
        <tissue evidence="1">Leaves</tissue>
    </source>
</reference>
<gene>
    <name evidence="1" type="ORF">L2E82_37746</name>
</gene>
<accession>A0ACB9AG99</accession>
<organism evidence="1 2">
    <name type="scientific">Cichorium intybus</name>
    <name type="common">Chicory</name>
    <dbReference type="NCBI Taxonomy" id="13427"/>
    <lineage>
        <taxon>Eukaryota</taxon>
        <taxon>Viridiplantae</taxon>
        <taxon>Streptophyta</taxon>
        <taxon>Embryophyta</taxon>
        <taxon>Tracheophyta</taxon>
        <taxon>Spermatophyta</taxon>
        <taxon>Magnoliopsida</taxon>
        <taxon>eudicotyledons</taxon>
        <taxon>Gunneridae</taxon>
        <taxon>Pentapetalae</taxon>
        <taxon>asterids</taxon>
        <taxon>campanulids</taxon>
        <taxon>Asterales</taxon>
        <taxon>Asteraceae</taxon>
        <taxon>Cichorioideae</taxon>
        <taxon>Cichorieae</taxon>
        <taxon>Cichoriinae</taxon>
        <taxon>Cichorium</taxon>
    </lineage>
</organism>